<dbReference type="Gene3D" id="1.10.8.730">
    <property type="match status" value="1"/>
</dbReference>
<evidence type="ECO:0000313" key="2">
    <source>
        <dbReference type="EMBL" id="AVX33736.1"/>
    </source>
</evidence>
<organism evidence="2">
    <name type="scientific">Clostridioides difficile</name>
    <name type="common">Peptoclostridium difficile</name>
    <dbReference type="NCBI Taxonomy" id="1496"/>
    <lineage>
        <taxon>Bacteria</taxon>
        <taxon>Bacillati</taxon>
        <taxon>Bacillota</taxon>
        <taxon>Clostridia</taxon>
        <taxon>Peptostreptococcales</taxon>
        <taxon>Peptostreptococcaceae</taxon>
        <taxon>Clostridioides</taxon>
    </lineage>
</organism>
<dbReference type="PANTHER" id="PTHR42957:SF1">
    <property type="entry name" value="HELICASE MJ1565-RELATED"/>
    <property type="match status" value="1"/>
</dbReference>
<evidence type="ECO:0000313" key="3">
    <source>
        <dbReference type="EMBL" id="VFD35872.1"/>
    </source>
</evidence>
<dbReference type="EMBL" id="MF547664">
    <property type="protein sequence ID" value="AVX33736.1"/>
    <property type="molecule type" value="Genomic_DNA"/>
</dbReference>
<dbReference type="SUPFAM" id="SSF52540">
    <property type="entry name" value="P-loop containing nucleoside triphosphate hydrolases"/>
    <property type="match status" value="1"/>
</dbReference>
<dbReference type="EMBL" id="CAADAN010000019">
    <property type="protein sequence ID" value="VFD35872.1"/>
    <property type="molecule type" value="Genomic_DNA"/>
</dbReference>
<evidence type="ECO:0000313" key="4">
    <source>
        <dbReference type="Proteomes" id="UP000411588"/>
    </source>
</evidence>
<feature type="domain" description="TraG P-loop" evidence="1">
    <location>
        <begin position="219"/>
        <end position="572"/>
    </location>
</feature>
<accession>A0A2R4NC86</accession>
<dbReference type="Pfam" id="PF19044">
    <property type="entry name" value="P-loop_TraG"/>
    <property type="match status" value="1"/>
</dbReference>
<reference evidence="2" key="1">
    <citation type="journal article" date="2018" name="Genome Biol. Evol.">
        <title>Two Groups of Cocirculating, Epidemic Clostridiodes difficile Strains Microdiversify through Different Mechanisms.</title>
        <authorList>
            <person name="Murillo T."/>
            <person name="Ramirez-Vargas G."/>
            <person name="Riedel T."/>
            <person name="Overmann J."/>
            <person name="Andersen J.M."/>
            <person name="Guzman-Verri C."/>
            <person name="Chaves-Olarte E."/>
            <person name="Rodriguez C."/>
        </authorList>
    </citation>
    <scope>NUCLEOTIDE SEQUENCE</scope>
    <source>
        <strain evidence="2">LIBA-6289</strain>
        <plasmid evidence="2">LIBA6289</plasmid>
    </source>
</reference>
<dbReference type="AlphaFoldDB" id="A0A2R4NC86"/>
<gene>
    <name evidence="2" type="ORF">plasmid_LIBA6289_00051</name>
    <name evidence="3" type="ORF">SAMEA1402399_03738</name>
</gene>
<geneLocation type="plasmid" evidence="2">
    <name>LIBA6289</name>
</geneLocation>
<dbReference type="InterPro" id="IPR043964">
    <property type="entry name" value="P-loop_TraG"/>
</dbReference>
<protein>
    <submittedName>
        <fullName evidence="2">Conjugative transfer ATPase TrsE</fullName>
    </submittedName>
    <submittedName>
        <fullName evidence="3">Conjugative transfer gene, ATPase</fullName>
    </submittedName>
</protein>
<dbReference type="InterPro" id="IPR008571">
    <property type="entry name" value="HerA-like"/>
</dbReference>
<keyword evidence="2" id="KW-0614">Plasmid</keyword>
<name>A0A2R4NC86_CLODI</name>
<proteinExistence type="predicted"/>
<dbReference type="Gene3D" id="3.40.50.300">
    <property type="entry name" value="P-loop containing nucleotide triphosphate hydrolases"/>
    <property type="match status" value="1"/>
</dbReference>
<dbReference type="Proteomes" id="UP000411588">
    <property type="component" value="Unassembled WGS sequence"/>
</dbReference>
<reference evidence="3 4" key="2">
    <citation type="submission" date="2019-02" db="EMBL/GenBank/DDBJ databases">
        <authorList>
            <consortium name="Pathogen Informatics"/>
        </authorList>
    </citation>
    <scope>NUCLEOTIDE SEQUENCE [LARGE SCALE GENOMIC DNA]</scope>
    <source>
        <strain evidence="3">Clo34</strain>
        <strain evidence="4">clo34</strain>
    </source>
</reference>
<evidence type="ECO:0000259" key="1">
    <source>
        <dbReference type="Pfam" id="PF19044"/>
    </source>
</evidence>
<dbReference type="InterPro" id="IPR027417">
    <property type="entry name" value="P-loop_NTPase"/>
</dbReference>
<dbReference type="PANTHER" id="PTHR42957">
    <property type="entry name" value="HELICASE MJ1565-RELATED"/>
    <property type="match status" value="1"/>
</dbReference>
<dbReference type="RefSeq" id="WP_109277220.1">
    <property type="nucleotide sequence ID" value="NZ_BIOW01000011.1"/>
</dbReference>
<sequence>MRKNIFKKDNLNPFFLNDIQPQGGISFKDRVIVKGDGYETCIYVYFYPGQVNEFWLNSLTSLSSLDNAIITIDVGTEDKQKALESINKSLIEQESRYYEDKDKISQIKAKNTYGALHTLADNVTNQGEAIKLIQVRFYISDKEKDSLENKVKDIMQELEGIGFRGTVCLNELEYDWQSLYYGPIEQKKFKNKRKGKAVPASSLAGGYPFHFTSLNDPTGILLGQTFTGGNVIFDLFTKTDIRKFYNAVLFGTMGVGKSTTLKKLLLNNAIIGNIVRLLDITGEFKPLITLLGGRIISLDGTGEIINPLQILSTMIDEETFEVLNKESFMMHMSKMSMMYNYIAINPEVEEVREFDKLLSKFYNHFGIEIEKATEYESKEYPIMSDLLKFAKEEMYVDVKKEEIRKNLTIDKQRRLENIILNLESIVRDYGALFDGHSTITDITNEQIISFQLRNLSQYDKRIFRTQIFNILTLLWNNALKIGTKEKKSFDNGLKTLEDIMHYLIIIDEAHTIINSENIMAVDYLITCEREFRKYFGGLLYATQSIRDMVPETIDSTSEVFGKIKTLFELTQYKFIMQQDSNAMASLRKIFEGQLSESEIKSIPNLGMGQCILSINGMSNIKFKVLATEEEKKLFAGGA</sequence>